<organism evidence="3 4">
    <name type="scientific">Neptunomonas phycophila</name>
    <dbReference type="NCBI Taxonomy" id="1572645"/>
    <lineage>
        <taxon>Bacteria</taxon>
        <taxon>Pseudomonadati</taxon>
        <taxon>Pseudomonadota</taxon>
        <taxon>Gammaproteobacteria</taxon>
        <taxon>Oceanospirillales</taxon>
        <taxon>Oceanospirillaceae</taxon>
        <taxon>Neptunomonas</taxon>
    </lineage>
</organism>
<dbReference type="Gene3D" id="1.10.10.10">
    <property type="entry name" value="Winged helix-like DNA-binding domain superfamily/Winged helix DNA-binding domain"/>
    <property type="match status" value="1"/>
</dbReference>
<evidence type="ECO:0000259" key="2">
    <source>
        <dbReference type="Pfam" id="PF01035"/>
    </source>
</evidence>
<dbReference type="SUPFAM" id="SSF46767">
    <property type="entry name" value="Methylated DNA-protein cysteine methyltransferase, C-terminal domain"/>
    <property type="match status" value="1"/>
</dbReference>
<dbReference type="AlphaFoldDB" id="A0AAW7XJV7"/>
<comment type="caution">
    <text evidence="3">The sequence shown here is derived from an EMBL/GenBank/DDBJ whole genome shotgun (WGS) entry which is preliminary data.</text>
</comment>
<dbReference type="CDD" id="cd06445">
    <property type="entry name" value="ATase"/>
    <property type="match status" value="1"/>
</dbReference>
<dbReference type="GO" id="GO:0003824">
    <property type="term" value="F:catalytic activity"/>
    <property type="evidence" value="ECO:0007669"/>
    <property type="project" value="InterPro"/>
</dbReference>
<dbReference type="InterPro" id="IPR052520">
    <property type="entry name" value="ATL_DNA_repair"/>
</dbReference>
<feature type="domain" description="Methylated-DNA-[protein]-cysteine S-methyltransferase DNA binding" evidence="2">
    <location>
        <begin position="3"/>
        <end position="85"/>
    </location>
</feature>
<dbReference type="EMBL" id="JAUOPG010000006">
    <property type="protein sequence ID" value="MDO6453897.1"/>
    <property type="molecule type" value="Genomic_DNA"/>
</dbReference>
<accession>A0AAW7XJV7</accession>
<dbReference type="InterPro" id="IPR036217">
    <property type="entry name" value="MethylDNA_cys_MeTrfase_DNAb"/>
</dbReference>
<reference evidence="3" key="1">
    <citation type="submission" date="2023-07" db="EMBL/GenBank/DDBJ databases">
        <title>Genome content predicts the carbon catabolic preferences of heterotrophic bacteria.</title>
        <authorList>
            <person name="Gralka M."/>
        </authorList>
    </citation>
    <scope>NUCLEOTIDE SEQUENCE</scope>
    <source>
        <strain evidence="3">I2M16</strain>
    </source>
</reference>
<dbReference type="GeneID" id="89455959"/>
<name>A0AAW7XJV7_9GAMM</name>
<proteinExistence type="predicted"/>
<evidence type="ECO:0000313" key="3">
    <source>
        <dbReference type="EMBL" id="MDO6453897.1"/>
    </source>
</evidence>
<dbReference type="InterPro" id="IPR014048">
    <property type="entry name" value="MethylDNA_cys_MeTrfase_DNA-bd"/>
</dbReference>
<dbReference type="GO" id="GO:0006281">
    <property type="term" value="P:DNA repair"/>
    <property type="evidence" value="ECO:0007669"/>
    <property type="project" value="InterPro"/>
</dbReference>
<dbReference type="NCBIfam" id="TIGR00589">
    <property type="entry name" value="ogt"/>
    <property type="match status" value="1"/>
</dbReference>
<gene>
    <name evidence="3" type="ORF">Q4490_10005</name>
</gene>
<sequence length="101" mass="11174">MIDFDTAVWTAVGSIPPGKVATYGSIAKLAGHPKRARAVGRILSKLPEDSTLPWHRVINAQGKLSFEVTSPRYLTQKARLQEEGVYFTGTRINLTTYLIET</sequence>
<dbReference type="RefSeq" id="WP_178969746.1">
    <property type="nucleotide sequence ID" value="NZ_CP041336.1"/>
</dbReference>
<keyword evidence="1" id="KW-0227">DNA damage</keyword>
<dbReference type="InterPro" id="IPR036388">
    <property type="entry name" value="WH-like_DNA-bd_sf"/>
</dbReference>
<dbReference type="PANTHER" id="PTHR42942:SF1">
    <property type="entry name" value="ALKYLTRANSFERASE-LIKE PROTEIN 1"/>
    <property type="match status" value="1"/>
</dbReference>
<protein>
    <submittedName>
        <fullName evidence="3">MGMT family protein</fullName>
    </submittedName>
</protein>
<dbReference type="Pfam" id="PF01035">
    <property type="entry name" value="DNA_binding_1"/>
    <property type="match status" value="1"/>
</dbReference>
<dbReference type="PANTHER" id="PTHR42942">
    <property type="entry name" value="6-O-METHYLGUANINE DNA METHYLTRANSFERASE"/>
    <property type="match status" value="1"/>
</dbReference>
<evidence type="ECO:0000256" key="1">
    <source>
        <dbReference type="ARBA" id="ARBA00022763"/>
    </source>
</evidence>
<dbReference type="Proteomes" id="UP001169862">
    <property type="component" value="Unassembled WGS sequence"/>
</dbReference>
<evidence type="ECO:0000313" key="4">
    <source>
        <dbReference type="Proteomes" id="UP001169862"/>
    </source>
</evidence>